<sequence length="248" mass="28021">MKARIKFRKYGVMRFIGHLDVMRFFQKAIRRAEIPIAFTSGYSPHMIMSFAQPLGVGVTSDGEYFDIELTEAIASEQAVAQLNAVMVEGIEVTGFREISSDKKASGMTIVAAADYKVTQPQTFQHAEDIRVLSEKWKDSVCAFMKEPQIIVWKKTKRSEKEVDIKPMIYDMHAEDDGIFLFLATGSEQNLKPDLVMKAFLRFIGENPEEVPLHFHRLEVYAKNPESAGGTTKNDFISLEDLGKDIVTT</sequence>
<gene>
    <name evidence="2" type="ORF">H8S07_02625</name>
</gene>
<evidence type="ECO:0000313" key="3">
    <source>
        <dbReference type="Proteomes" id="UP000647235"/>
    </source>
</evidence>
<organism evidence="2 3">
    <name type="scientific">Dorea hominis</name>
    <dbReference type="NCBI Taxonomy" id="2763040"/>
    <lineage>
        <taxon>Bacteria</taxon>
        <taxon>Bacillati</taxon>
        <taxon>Bacillota</taxon>
        <taxon>Clostridia</taxon>
        <taxon>Lachnospirales</taxon>
        <taxon>Lachnospiraceae</taxon>
        <taxon>Dorea</taxon>
    </lineage>
</organism>
<dbReference type="Pfam" id="PF10105">
    <property type="entry name" value="DUF2344"/>
    <property type="match status" value="1"/>
</dbReference>
<dbReference type="InterPro" id="IPR018768">
    <property type="entry name" value="DUF2344"/>
</dbReference>
<comment type="caution">
    <text evidence="2">The sequence shown here is derived from an EMBL/GenBank/DDBJ whole genome shotgun (WGS) entry which is preliminary data.</text>
</comment>
<proteinExistence type="predicted"/>
<feature type="domain" description="DUF2344" evidence="1">
    <location>
        <begin position="2"/>
        <end position="192"/>
    </location>
</feature>
<keyword evidence="3" id="KW-1185">Reference proteome</keyword>
<reference evidence="2 3" key="1">
    <citation type="submission" date="2020-08" db="EMBL/GenBank/DDBJ databases">
        <title>Genome public.</title>
        <authorList>
            <person name="Liu C."/>
            <person name="Sun Q."/>
        </authorList>
    </citation>
    <scope>NUCLEOTIDE SEQUENCE [LARGE SCALE GENOMIC DNA]</scope>
    <source>
        <strain evidence="2 3">NSJ-36</strain>
    </source>
</reference>
<evidence type="ECO:0000313" key="2">
    <source>
        <dbReference type="EMBL" id="MBC5664183.1"/>
    </source>
</evidence>
<dbReference type="NCBIfam" id="TIGR03936">
    <property type="entry name" value="sam_1_link_chp"/>
    <property type="match status" value="1"/>
</dbReference>
<accession>A0ABR7ES55</accession>
<evidence type="ECO:0000259" key="1">
    <source>
        <dbReference type="Pfam" id="PF10105"/>
    </source>
</evidence>
<protein>
    <submittedName>
        <fullName evidence="2">DUF2344 domain-containing protein</fullName>
    </submittedName>
</protein>
<name>A0ABR7ES55_9FIRM</name>
<dbReference type="EMBL" id="JACOOY010000002">
    <property type="protein sequence ID" value="MBC5664183.1"/>
    <property type="molecule type" value="Genomic_DNA"/>
</dbReference>
<dbReference type="Proteomes" id="UP000647235">
    <property type="component" value="Unassembled WGS sequence"/>
</dbReference>